<dbReference type="OrthoDB" id="201656at2759"/>
<dbReference type="SUPFAM" id="SSF50129">
    <property type="entry name" value="GroES-like"/>
    <property type="match status" value="1"/>
</dbReference>
<dbReference type="STRING" id="1163406.A0A0L0NHH2"/>
<dbReference type="PANTHER" id="PTHR11695">
    <property type="entry name" value="ALCOHOL DEHYDROGENASE RELATED"/>
    <property type="match status" value="1"/>
</dbReference>
<sequence length="362" mass="38060">MPLRRTPIPLYAALRTIHSSTAMAEHMRAWQCARPGDVVAKLKLNDKAPRPSKQSLKADEILIKVVSASLNPADYKVPGMGLMARGLIPFPKTIGMDLSGQVAAFGEGITDVKPGDSVVSRLDPLKAAGSLSEYVVAPRDTYAPLSGDANLDWAAAIGTAGLTAYQCIKPHVKPGDKIFINGGSGGTGTFGIQIGKLLGCHVTVSCSTAKAALCKDLGADEVIDYKTTDVREALKKAGPVYNLLVDNVGTSPPYLHAKSSAFLTPEAPFVLVAGGASLSSLAQVASAMLRPAMLGGGKNKVVVFMTKKNREDLSQLAQWLAEGKLRTVVESTYDFADAVKAFEHLKKGSVAGKLVVHVAPKA</sequence>
<dbReference type="Gene3D" id="3.40.50.720">
    <property type="entry name" value="NAD(P)-binding Rossmann-like Domain"/>
    <property type="match status" value="1"/>
</dbReference>
<dbReference type="InterPro" id="IPR013154">
    <property type="entry name" value="ADH-like_N"/>
</dbReference>
<dbReference type="EMBL" id="LFRF01000003">
    <property type="protein sequence ID" value="KND93521.1"/>
    <property type="molecule type" value="Genomic_DNA"/>
</dbReference>
<feature type="domain" description="Enoyl reductase (ER)" evidence="1">
    <location>
        <begin position="37"/>
        <end position="356"/>
    </location>
</feature>
<dbReference type="InterPro" id="IPR050700">
    <property type="entry name" value="YIM1/Zinc_Alcohol_DH_Fams"/>
</dbReference>
<gene>
    <name evidence="2" type="ORF">TOPH_01919</name>
</gene>
<dbReference type="Pfam" id="PF08240">
    <property type="entry name" value="ADH_N"/>
    <property type="match status" value="1"/>
</dbReference>
<proteinExistence type="predicted"/>
<dbReference type="InterPro" id="IPR011032">
    <property type="entry name" value="GroES-like_sf"/>
</dbReference>
<dbReference type="Proteomes" id="UP000036947">
    <property type="component" value="Unassembled WGS sequence"/>
</dbReference>
<dbReference type="AlphaFoldDB" id="A0A0L0NHH2"/>
<protein>
    <submittedName>
        <fullName evidence="2">Zinc-type alcohol dehydrogenase-like protein C16A3.02c</fullName>
    </submittedName>
</protein>
<comment type="caution">
    <text evidence="2">The sequence shown here is derived from an EMBL/GenBank/DDBJ whole genome shotgun (WGS) entry which is preliminary data.</text>
</comment>
<dbReference type="Pfam" id="PF13602">
    <property type="entry name" value="ADH_zinc_N_2"/>
    <property type="match status" value="1"/>
</dbReference>
<evidence type="ECO:0000313" key="3">
    <source>
        <dbReference type="Proteomes" id="UP000036947"/>
    </source>
</evidence>
<dbReference type="InterPro" id="IPR020843">
    <property type="entry name" value="ER"/>
</dbReference>
<name>A0A0L0NHH2_TOLOC</name>
<dbReference type="GO" id="GO:0005739">
    <property type="term" value="C:mitochondrion"/>
    <property type="evidence" value="ECO:0007669"/>
    <property type="project" value="TreeGrafter"/>
</dbReference>
<evidence type="ECO:0000313" key="2">
    <source>
        <dbReference type="EMBL" id="KND93521.1"/>
    </source>
</evidence>
<dbReference type="GO" id="GO:0016491">
    <property type="term" value="F:oxidoreductase activity"/>
    <property type="evidence" value="ECO:0007669"/>
    <property type="project" value="InterPro"/>
</dbReference>
<keyword evidence="3" id="KW-1185">Reference proteome</keyword>
<dbReference type="SUPFAM" id="SSF51735">
    <property type="entry name" value="NAD(P)-binding Rossmann-fold domains"/>
    <property type="match status" value="1"/>
</dbReference>
<dbReference type="CDD" id="cd08267">
    <property type="entry name" value="MDR1"/>
    <property type="match status" value="1"/>
</dbReference>
<reference evidence="2 3" key="1">
    <citation type="journal article" date="2015" name="BMC Genomics">
        <title>The genome of the truffle-parasite Tolypocladium ophioglossoides and the evolution of antifungal peptaibiotics.</title>
        <authorList>
            <person name="Quandt C.A."/>
            <person name="Bushley K.E."/>
            <person name="Spatafora J.W."/>
        </authorList>
    </citation>
    <scope>NUCLEOTIDE SEQUENCE [LARGE SCALE GENOMIC DNA]</scope>
    <source>
        <strain evidence="2 3">CBS 100239</strain>
    </source>
</reference>
<accession>A0A0L0NHH2</accession>
<dbReference type="PANTHER" id="PTHR11695:SF294">
    <property type="entry name" value="RETICULON-4-INTERACTING PROTEIN 1, MITOCHONDRIAL"/>
    <property type="match status" value="1"/>
</dbReference>
<evidence type="ECO:0000259" key="1">
    <source>
        <dbReference type="SMART" id="SM00829"/>
    </source>
</evidence>
<dbReference type="Gene3D" id="3.90.180.10">
    <property type="entry name" value="Medium-chain alcohol dehydrogenases, catalytic domain"/>
    <property type="match status" value="1"/>
</dbReference>
<dbReference type="InterPro" id="IPR036291">
    <property type="entry name" value="NAD(P)-bd_dom_sf"/>
</dbReference>
<organism evidence="2 3">
    <name type="scientific">Tolypocladium ophioglossoides (strain CBS 100239)</name>
    <name type="common">Snaketongue truffleclub</name>
    <name type="synonym">Elaphocordyceps ophioglossoides</name>
    <dbReference type="NCBI Taxonomy" id="1163406"/>
    <lineage>
        <taxon>Eukaryota</taxon>
        <taxon>Fungi</taxon>
        <taxon>Dikarya</taxon>
        <taxon>Ascomycota</taxon>
        <taxon>Pezizomycotina</taxon>
        <taxon>Sordariomycetes</taxon>
        <taxon>Hypocreomycetidae</taxon>
        <taxon>Hypocreales</taxon>
        <taxon>Ophiocordycipitaceae</taxon>
        <taxon>Tolypocladium</taxon>
    </lineage>
</organism>
<dbReference type="SMART" id="SM00829">
    <property type="entry name" value="PKS_ER"/>
    <property type="match status" value="1"/>
</dbReference>